<evidence type="ECO:0000313" key="8">
    <source>
        <dbReference type="Proteomes" id="UP000630923"/>
    </source>
</evidence>
<dbReference type="RefSeq" id="WP_191249828.1">
    <property type="nucleotide sequence ID" value="NZ_BNCI01000001.1"/>
</dbReference>
<comment type="caution">
    <text evidence="7">The sequence shown here is derived from an EMBL/GenBank/DDBJ whole genome shotgun (WGS) entry which is preliminary data.</text>
</comment>
<dbReference type="InterPro" id="IPR048816">
    <property type="entry name" value="Peptidase_M17_N_1"/>
</dbReference>
<dbReference type="Pfam" id="PF21337">
    <property type="entry name" value="Peptidase_M17_N_1"/>
    <property type="match status" value="1"/>
</dbReference>
<dbReference type="PANTHER" id="PTHR11963:SF20">
    <property type="entry name" value="PEPTIDASE B"/>
    <property type="match status" value="1"/>
</dbReference>
<comment type="similarity">
    <text evidence="1">Belongs to the peptidase M17 family.</text>
</comment>
<dbReference type="InterPro" id="IPR011356">
    <property type="entry name" value="Leucine_aapep/pepB"/>
</dbReference>
<dbReference type="GO" id="GO:0030145">
    <property type="term" value="F:manganese ion binding"/>
    <property type="evidence" value="ECO:0007669"/>
    <property type="project" value="InterPro"/>
</dbReference>
<keyword evidence="4" id="KW-0378">Hydrolase</keyword>
<dbReference type="InterPro" id="IPR000819">
    <property type="entry name" value="Peptidase_M17_C"/>
</dbReference>
<reference evidence="7" key="1">
    <citation type="journal article" date="2014" name="Int. J. Syst. Evol. Microbiol.">
        <title>Complete genome sequence of Corynebacterium casei LMG S-19264T (=DSM 44701T), isolated from a smear-ripened cheese.</title>
        <authorList>
            <consortium name="US DOE Joint Genome Institute (JGI-PGF)"/>
            <person name="Walter F."/>
            <person name="Albersmeier A."/>
            <person name="Kalinowski J."/>
            <person name="Ruckert C."/>
        </authorList>
    </citation>
    <scope>NUCLEOTIDE SEQUENCE</scope>
    <source>
        <strain evidence="7">KCTC 42590</strain>
    </source>
</reference>
<dbReference type="InterPro" id="IPR043472">
    <property type="entry name" value="Macro_dom-like"/>
</dbReference>
<dbReference type="PRINTS" id="PR00481">
    <property type="entry name" value="LAMNOPPTDASE"/>
</dbReference>
<feature type="domain" description="Cytosol aminopeptidase" evidence="6">
    <location>
        <begin position="308"/>
        <end position="315"/>
    </location>
</feature>
<dbReference type="Gene3D" id="3.40.220.10">
    <property type="entry name" value="Leucine Aminopeptidase, subunit E, domain 1"/>
    <property type="match status" value="1"/>
</dbReference>
<dbReference type="Proteomes" id="UP000630923">
    <property type="component" value="Unassembled WGS sequence"/>
</dbReference>
<dbReference type="Pfam" id="PF00883">
    <property type="entry name" value="Peptidase_M17"/>
    <property type="match status" value="1"/>
</dbReference>
<dbReference type="Gene3D" id="3.40.630.10">
    <property type="entry name" value="Zn peptidases"/>
    <property type="match status" value="1"/>
</dbReference>
<proteinExistence type="inferred from homology"/>
<dbReference type="EMBL" id="BNCI01000001">
    <property type="protein sequence ID" value="GHF12731.1"/>
    <property type="molecule type" value="Genomic_DNA"/>
</dbReference>
<evidence type="ECO:0000256" key="2">
    <source>
        <dbReference type="ARBA" id="ARBA00022438"/>
    </source>
</evidence>
<dbReference type="GO" id="GO:0070006">
    <property type="term" value="F:metalloaminopeptidase activity"/>
    <property type="evidence" value="ECO:0007669"/>
    <property type="project" value="InterPro"/>
</dbReference>
<protein>
    <submittedName>
        <fullName evidence="7">Leucyl aminopeptidase</fullName>
    </submittedName>
</protein>
<dbReference type="GO" id="GO:0006508">
    <property type="term" value="P:proteolysis"/>
    <property type="evidence" value="ECO:0007669"/>
    <property type="project" value="UniProtKB-KW"/>
</dbReference>
<dbReference type="SUPFAM" id="SSF53187">
    <property type="entry name" value="Zn-dependent exopeptidases"/>
    <property type="match status" value="1"/>
</dbReference>
<evidence type="ECO:0000256" key="1">
    <source>
        <dbReference type="ARBA" id="ARBA00009528"/>
    </source>
</evidence>
<name>A0A919E4N4_9PROT</name>
<dbReference type="GO" id="GO:0005737">
    <property type="term" value="C:cytoplasm"/>
    <property type="evidence" value="ECO:0007669"/>
    <property type="project" value="InterPro"/>
</dbReference>
<evidence type="ECO:0000313" key="7">
    <source>
        <dbReference type="EMBL" id="GHF12731.1"/>
    </source>
</evidence>
<keyword evidence="2 7" id="KW-0031">Aminopeptidase</keyword>
<evidence type="ECO:0000256" key="5">
    <source>
        <dbReference type="ARBA" id="ARBA00023211"/>
    </source>
</evidence>
<dbReference type="AlphaFoldDB" id="A0A919E4N4"/>
<keyword evidence="5" id="KW-0464">Manganese</keyword>
<dbReference type="PROSITE" id="PS00631">
    <property type="entry name" value="CYTOSOL_AP"/>
    <property type="match status" value="1"/>
</dbReference>
<dbReference type="CDD" id="cd00433">
    <property type="entry name" value="Peptidase_M17"/>
    <property type="match status" value="1"/>
</dbReference>
<accession>A0A919E4N4</accession>
<evidence type="ECO:0000259" key="6">
    <source>
        <dbReference type="PROSITE" id="PS00631"/>
    </source>
</evidence>
<reference evidence="7" key="2">
    <citation type="submission" date="2020-09" db="EMBL/GenBank/DDBJ databases">
        <authorList>
            <person name="Sun Q."/>
            <person name="Kim S."/>
        </authorList>
    </citation>
    <scope>NUCLEOTIDE SEQUENCE</scope>
    <source>
        <strain evidence="7">KCTC 42590</strain>
    </source>
</reference>
<organism evidence="7 8">
    <name type="scientific">Kordiimonas sediminis</name>
    <dbReference type="NCBI Taxonomy" id="1735581"/>
    <lineage>
        <taxon>Bacteria</taxon>
        <taxon>Pseudomonadati</taxon>
        <taxon>Pseudomonadota</taxon>
        <taxon>Alphaproteobacteria</taxon>
        <taxon>Kordiimonadales</taxon>
        <taxon>Kordiimonadaceae</taxon>
        <taxon>Kordiimonas</taxon>
    </lineage>
</organism>
<sequence>MDLTRYIAAYDPTSSTVPVYLVSGIDAFESLDTLTGPQKKWLTATGFDAKPGSHATFMDQDGALAGVVASVKDGDFWALAKVSSALESGRYVIANTETTHAHVVAWMLGKYSFDRYKTPKSDKCPVLMLPDGFCGKQAGAEAEAITLVRDLVNTPTEDMGPTDLQDTAEALAEEFGATCQTIIGDDLLDENFPAIHTVGRAAAAGREPRIIDLCWGREDAPKVTLVGKGVCFDTGGLDLKPSQFMRWMKKDMGGAAHVLGLARLLMTTNVDIRLRVLISAVENAVDGNAFRPGDILNTRKGLTVENGNTDAEGRLVLCDALTLACEESPELLIDFATLTGAARVALGADLPATYTNSEDVWNTLENCSKEAADPLWRLPLYGDYDSQLDSNIADLSNISESPFAGSITAALYLQRFITEGTDWLHLDVFAWNQSARPGRPKGGEAQALRAVYGLIKSRFTAS</sequence>
<evidence type="ECO:0000256" key="4">
    <source>
        <dbReference type="ARBA" id="ARBA00022801"/>
    </source>
</evidence>
<keyword evidence="8" id="KW-1185">Reference proteome</keyword>
<keyword evidence="3" id="KW-0645">Protease</keyword>
<gene>
    <name evidence="7" type="ORF">GCM10017044_03370</name>
</gene>
<dbReference type="PANTHER" id="PTHR11963">
    <property type="entry name" value="LEUCINE AMINOPEPTIDASE-RELATED"/>
    <property type="match status" value="1"/>
</dbReference>
<evidence type="ECO:0000256" key="3">
    <source>
        <dbReference type="ARBA" id="ARBA00022670"/>
    </source>
</evidence>